<dbReference type="InterPro" id="IPR036396">
    <property type="entry name" value="Cyt_P450_sf"/>
</dbReference>
<proteinExistence type="inferred from homology"/>
<evidence type="ECO:0000256" key="1">
    <source>
        <dbReference type="ARBA" id="ARBA00010617"/>
    </source>
</evidence>
<keyword evidence="3" id="KW-0812">Transmembrane</keyword>
<organism evidence="4 5">
    <name type="scientific">Pseudogymnoascus verrucosus</name>
    <dbReference type="NCBI Taxonomy" id="342668"/>
    <lineage>
        <taxon>Eukaryota</taxon>
        <taxon>Fungi</taxon>
        <taxon>Dikarya</taxon>
        <taxon>Ascomycota</taxon>
        <taxon>Pezizomycotina</taxon>
        <taxon>Leotiomycetes</taxon>
        <taxon>Thelebolales</taxon>
        <taxon>Thelebolaceae</taxon>
        <taxon>Pseudogymnoascus</taxon>
    </lineage>
</organism>
<dbReference type="PRINTS" id="PR00385">
    <property type="entry name" value="P450"/>
</dbReference>
<dbReference type="OrthoDB" id="1470350at2759"/>
<dbReference type="RefSeq" id="XP_018134420.1">
    <property type="nucleotide sequence ID" value="XM_018270832.1"/>
</dbReference>
<evidence type="ECO:0000313" key="5">
    <source>
        <dbReference type="Proteomes" id="UP000091956"/>
    </source>
</evidence>
<keyword evidence="3" id="KW-0472">Membrane</keyword>
<dbReference type="InterPro" id="IPR050121">
    <property type="entry name" value="Cytochrome_P450_monoxygenase"/>
</dbReference>
<comment type="similarity">
    <text evidence="1">Belongs to the cytochrome P450 family.</text>
</comment>
<dbReference type="CDD" id="cd11069">
    <property type="entry name" value="CYP_FUM15-like"/>
    <property type="match status" value="1"/>
</dbReference>
<keyword evidence="2" id="KW-0479">Metal-binding</keyword>
<dbReference type="STRING" id="342668.A0A1B8GXX4"/>
<dbReference type="PANTHER" id="PTHR24305">
    <property type="entry name" value="CYTOCHROME P450"/>
    <property type="match status" value="1"/>
</dbReference>
<dbReference type="InterPro" id="IPR002401">
    <property type="entry name" value="Cyt_P450_E_grp-I"/>
</dbReference>
<dbReference type="GO" id="GO:0020037">
    <property type="term" value="F:heme binding"/>
    <property type="evidence" value="ECO:0007669"/>
    <property type="project" value="InterPro"/>
</dbReference>
<dbReference type="GO" id="GO:0005506">
    <property type="term" value="F:iron ion binding"/>
    <property type="evidence" value="ECO:0007669"/>
    <property type="project" value="InterPro"/>
</dbReference>
<evidence type="ECO:0000313" key="4">
    <source>
        <dbReference type="EMBL" id="OBU00688.1"/>
    </source>
</evidence>
<feature type="transmembrane region" description="Helical" evidence="3">
    <location>
        <begin position="36"/>
        <end position="58"/>
    </location>
</feature>
<keyword evidence="2" id="KW-0349">Heme</keyword>
<dbReference type="InterPro" id="IPR001128">
    <property type="entry name" value="Cyt_P450"/>
</dbReference>
<comment type="cofactor">
    <cofactor evidence="2">
        <name>heme</name>
        <dbReference type="ChEBI" id="CHEBI:30413"/>
    </cofactor>
</comment>
<dbReference type="GO" id="GO:0016705">
    <property type="term" value="F:oxidoreductase activity, acting on paired donors, with incorporation or reduction of molecular oxygen"/>
    <property type="evidence" value="ECO:0007669"/>
    <property type="project" value="InterPro"/>
</dbReference>
<dbReference type="Pfam" id="PF00067">
    <property type="entry name" value="p450"/>
    <property type="match status" value="1"/>
</dbReference>
<evidence type="ECO:0008006" key="6">
    <source>
        <dbReference type="Google" id="ProtNLM"/>
    </source>
</evidence>
<gene>
    <name evidence="4" type="ORF">VE01_01308</name>
</gene>
<feature type="binding site" description="axial binding residue" evidence="2">
    <location>
        <position position="491"/>
    </location>
    <ligand>
        <name>heme</name>
        <dbReference type="ChEBI" id="CHEBI:30413"/>
    </ligand>
    <ligandPart>
        <name>Fe</name>
        <dbReference type="ChEBI" id="CHEBI:18248"/>
    </ligandPart>
</feature>
<reference evidence="4 5" key="1">
    <citation type="submission" date="2016-03" db="EMBL/GenBank/DDBJ databases">
        <title>Comparative genomics of Pseudogymnoascus destructans, the fungus causing white-nose syndrome of bats.</title>
        <authorList>
            <person name="Palmer J.M."/>
            <person name="Drees K.P."/>
            <person name="Foster J.T."/>
            <person name="Lindner D.L."/>
        </authorList>
    </citation>
    <scope>NUCLEOTIDE SEQUENCE [LARGE SCALE GENOMIC DNA]</scope>
    <source>
        <strain evidence="4 5">UAMH 10579</strain>
    </source>
</reference>
<evidence type="ECO:0000256" key="2">
    <source>
        <dbReference type="PIRSR" id="PIRSR602401-1"/>
    </source>
</evidence>
<dbReference type="PANTHER" id="PTHR24305:SF166">
    <property type="entry name" value="CYTOCHROME P450 12A4, MITOCHONDRIAL-RELATED"/>
    <property type="match status" value="1"/>
</dbReference>
<keyword evidence="2" id="KW-0408">Iron</keyword>
<reference evidence="5" key="2">
    <citation type="journal article" date="2018" name="Nat. Commun.">
        <title>Extreme sensitivity to ultraviolet light in the fungal pathogen causing white-nose syndrome of bats.</title>
        <authorList>
            <person name="Palmer J.M."/>
            <person name="Drees K.P."/>
            <person name="Foster J.T."/>
            <person name="Lindner D.L."/>
        </authorList>
    </citation>
    <scope>NUCLEOTIDE SEQUENCE [LARGE SCALE GENOMIC DNA]</scope>
    <source>
        <strain evidence="5">UAMH 10579</strain>
    </source>
</reference>
<accession>A0A1B8GXX4</accession>
<dbReference type="Proteomes" id="UP000091956">
    <property type="component" value="Unassembled WGS sequence"/>
</dbReference>
<dbReference type="SUPFAM" id="SSF48264">
    <property type="entry name" value="Cytochrome P450"/>
    <property type="match status" value="1"/>
</dbReference>
<dbReference type="Gene3D" id="1.10.630.10">
    <property type="entry name" value="Cytochrome P450"/>
    <property type="match status" value="1"/>
</dbReference>
<protein>
    <recommendedName>
        <fullName evidence="6">Cytochrome P450-dit2</fullName>
    </recommendedName>
</protein>
<name>A0A1B8GXX4_9PEZI</name>
<evidence type="ECO:0000256" key="3">
    <source>
        <dbReference type="SAM" id="Phobius"/>
    </source>
</evidence>
<keyword evidence="3" id="KW-1133">Transmembrane helix</keyword>
<dbReference type="GeneID" id="28834694"/>
<dbReference type="PRINTS" id="PR00463">
    <property type="entry name" value="EP450I"/>
</dbReference>
<dbReference type="GO" id="GO:0004497">
    <property type="term" value="F:monooxygenase activity"/>
    <property type="evidence" value="ECO:0007669"/>
    <property type="project" value="InterPro"/>
</dbReference>
<dbReference type="AlphaFoldDB" id="A0A1B8GXX4"/>
<dbReference type="EMBL" id="KV460208">
    <property type="protein sequence ID" value="OBU00688.1"/>
    <property type="molecule type" value="Genomic_DNA"/>
</dbReference>
<sequence>MAILSAKLILVASGALSYVLVQHAPESLPPPLRTSYIGVFASLCLVQFVALFTYAMFLKPFWLSPLTKLPQPKGGGLLNGHFKTIYSSGAGETEKKWFNEIPNDGLIYYRGLLNNANVIVTSPETLQEVLTRTYEFPKPVGIIYLVGRVLGIGLVLSEGDVHKQQRRTFLPAFAPRHVRDMYPIFWSKACQAVTNLTYIGNGEQLEFEVGHWASRTAIDIITMAMMGKDFGAIADANAPLFKVYRALLEPTRAFLVLAMMKAFFPAPLVDRLPVKWNRWMDEAVETIRGTCRGMLREKKQKLAEKSLLEKDFLSIAVQYEDIAQVSEDGVIDQLTNALGAGHETISVAITWVVYMLCVHPEWQTRLREEVRTNFPSPTELAETGREATASDVDNMPFLQAFINETLRRFPPVPVTARWATNDSIIAGQLIPSGTRIAIPIKAVNWDKRLWGPDAHEFKPERWLGPDGRLSGTGGANSKYSNLTFLQGTRACVAQVLVKAEMACVVGSWVGRFDLSLVDETLLDEANMKISGGSLSGKPLHGLHVKARVLEGW</sequence>
<keyword evidence="5" id="KW-1185">Reference proteome</keyword>